<accession>A0A246IWM1</accession>
<feature type="compositionally biased region" description="Low complexity" evidence="1">
    <location>
        <begin position="320"/>
        <end position="339"/>
    </location>
</feature>
<dbReference type="InterPro" id="IPR011989">
    <property type="entry name" value="ARM-like"/>
</dbReference>
<dbReference type="SUPFAM" id="SSF48371">
    <property type="entry name" value="ARM repeat"/>
    <property type="match status" value="1"/>
</dbReference>
<evidence type="ECO:0000256" key="1">
    <source>
        <dbReference type="SAM" id="MobiDB-lite"/>
    </source>
</evidence>
<evidence type="ECO:0000313" key="3">
    <source>
        <dbReference type="Proteomes" id="UP000197468"/>
    </source>
</evidence>
<gene>
    <name evidence="2" type="ORF">CDN99_24520</name>
</gene>
<organism evidence="2 3">
    <name type="scientific">Roseateles aquatilis</name>
    <dbReference type="NCBI Taxonomy" id="431061"/>
    <lineage>
        <taxon>Bacteria</taxon>
        <taxon>Pseudomonadati</taxon>
        <taxon>Pseudomonadota</taxon>
        <taxon>Betaproteobacteria</taxon>
        <taxon>Burkholderiales</taxon>
        <taxon>Sphaerotilaceae</taxon>
        <taxon>Roseateles</taxon>
    </lineage>
</organism>
<feature type="region of interest" description="Disordered" evidence="1">
    <location>
        <begin position="320"/>
        <end position="353"/>
    </location>
</feature>
<comment type="caution">
    <text evidence="2">The sequence shown here is derived from an EMBL/GenBank/DDBJ whole genome shotgun (WGS) entry which is preliminary data.</text>
</comment>
<dbReference type="RefSeq" id="WP_088387756.1">
    <property type="nucleotide sequence ID" value="NZ_NIOF01000016.1"/>
</dbReference>
<dbReference type="InterPro" id="IPR011959">
    <property type="entry name" value="CHP02270"/>
</dbReference>
<keyword evidence="3" id="KW-1185">Reference proteome</keyword>
<dbReference type="Pfam" id="PF13646">
    <property type="entry name" value="HEAT_2"/>
    <property type="match status" value="1"/>
</dbReference>
<sequence length="435" mass="46708">MQILGIAPAQVSGLINRRVLDEHAEDAAFLWRQREHAVRAPHYRLKHLALLDARVVAHLEGLRVGGVPGWEAARRTLADGEPGSAFVLAYLAARRGGEASLQTALQMTQAGPDWRAAVVEGLAWSAEGAAVLGPAAASLPALALHVGLTWTPPPERDSAVRTAVAEAATHPDPLLRAEGLRLLGETKRKDRTALLAGAMTDPDPACRFWAARSLALLGDAARAHEAFAQAREIPELAQEALEVAMRLGDPGWAREQIRALAADAGRAREAVMAAGRLGDPLVVPWLLDLLDHPTLARVAAESFAMITGIDLDLAAFKAGTAEPEDGGPAPGAAAPLAPEDGPEPHVDDEDLPPPAPRALRRWWSQERHRFVGGRRYLVGRAIDTAVAVEVLRNGYQRQRQGAALELARLRPGARVFSTRSRADWQRRWLAPGDTA</sequence>
<dbReference type="Gene3D" id="1.25.10.10">
    <property type="entry name" value="Leucine-rich Repeat Variant"/>
    <property type="match status" value="1"/>
</dbReference>
<protein>
    <recommendedName>
        <fullName evidence="4">TIGR02270 family protein</fullName>
    </recommendedName>
</protein>
<dbReference type="EMBL" id="NIOF01000016">
    <property type="protein sequence ID" value="OWQ84457.1"/>
    <property type="molecule type" value="Genomic_DNA"/>
</dbReference>
<evidence type="ECO:0008006" key="4">
    <source>
        <dbReference type="Google" id="ProtNLM"/>
    </source>
</evidence>
<reference evidence="2 3" key="1">
    <citation type="journal article" date="2008" name="Int. J. Syst. Evol. Microbiol.">
        <title>Description of Roseateles aquatilis sp. nov. and Roseateles terrae sp. nov., in the class Betaproteobacteria, and emended description of the genus Roseateles.</title>
        <authorList>
            <person name="Gomila M."/>
            <person name="Bowien B."/>
            <person name="Falsen E."/>
            <person name="Moore E.R."/>
            <person name="Lalucat J."/>
        </authorList>
    </citation>
    <scope>NUCLEOTIDE SEQUENCE [LARGE SCALE GENOMIC DNA]</scope>
    <source>
        <strain evidence="2 3">CCUG 48205</strain>
    </source>
</reference>
<dbReference type="NCBIfam" id="TIGR02270">
    <property type="entry name" value="TIGR02270 family protein"/>
    <property type="match status" value="1"/>
</dbReference>
<dbReference type="InterPro" id="IPR016024">
    <property type="entry name" value="ARM-type_fold"/>
</dbReference>
<dbReference type="Proteomes" id="UP000197468">
    <property type="component" value="Unassembled WGS sequence"/>
</dbReference>
<dbReference type="OrthoDB" id="8089803at2"/>
<evidence type="ECO:0000313" key="2">
    <source>
        <dbReference type="EMBL" id="OWQ84457.1"/>
    </source>
</evidence>
<proteinExistence type="predicted"/>
<name>A0A246IWM1_9BURK</name>
<dbReference type="AlphaFoldDB" id="A0A246IWM1"/>